<evidence type="ECO:0000313" key="4">
    <source>
        <dbReference type="EMBL" id="SVC68884.1"/>
    </source>
</evidence>
<evidence type="ECO:0000256" key="2">
    <source>
        <dbReference type="ARBA" id="ARBA00023150"/>
    </source>
</evidence>
<dbReference type="SUPFAM" id="SSF63882">
    <property type="entry name" value="MoeA N-terminal region -like"/>
    <property type="match status" value="1"/>
</dbReference>
<keyword evidence="2" id="KW-0501">Molybdenum cofactor biosynthesis</keyword>
<dbReference type="GO" id="GO:0006777">
    <property type="term" value="P:Mo-molybdopterin cofactor biosynthetic process"/>
    <property type="evidence" value="ECO:0007669"/>
    <property type="project" value="UniProtKB-KW"/>
</dbReference>
<protein>
    <recommendedName>
        <fullName evidence="3">MoeA N-terminal and linker domain-containing protein</fullName>
    </recommendedName>
</protein>
<dbReference type="Gene3D" id="3.90.105.10">
    <property type="entry name" value="Molybdopterin biosynthesis moea protein, domain 2"/>
    <property type="match status" value="1"/>
</dbReference>
<comment type="pathway">
    <text evidence="1">Cofactor biosynthesis; molybdopterin biosynthesis.</text>
</comment>
<feature type="non-terminal residue" evidence="4">
    <location>
        <position position="127"/>
    </location>
</feature>
<reference evidence="4" key="1">
    <citation type="submission" date="2018-05" db="EMBL/GenBank/DDBJ databases">
        <authorList>
            <person name="Lanie J.A."/>
            <person name="Ng W.-L."/>
            <person name="Kazmierczak K.M."/>
            <person name="Andrzejewski T.M."/>
            <person name="Davidsen T.M."/>
            <person name="Wayne K.J."/>
            <person name="Tettelin H."/>
            <person name="Glass J.I."/>
            <person name="Rusch D."/>
            <person name="Podicherti R."/>
            <person name="Tsui H.-C.T."/>
            <person name="Winkler M.E."/>
        </authorList>
    </citation>
    <scope>NUCLEOTIDE SEQUENCE</scope>
</reference>
<dbReference type="AlphaFoldDB" id="A0A382P658"/>
<feature type="domain" description="MoeA N-terminal and linker" evidence="3">
    <location>
        <begin position="2"/>
        <end position="114"/>
    </location>
</feature>
<dbReference type="InterPro" id="IPR038987">
    <property type="entry name" value="MoeA-like"/>
</dbReference>
<proteinExistence type="predicted"/>
<evidence type="ECO:0000256" key="1">
    <source>
        <dbReference type="ARBA" id="ARBA00005046"/>
    </source>
</evidence>
<name>A0A382P658_9ZZZZ</name>
<dbReference type="Pfam" id="PF03453">
    <property type="entry name" value="MoeA_N"/>
    <property type="match status" value="1"/>
</dbReference>
<dbReference type="GO" id="GO:0061599">
    <property type="term" value="F:molybdopterin molybdotransferase activity"/>
    <property type="evidence" value="ECO:0007669"/>
    <property type="project" value="TreeGrafter"/>
</dbReference>
<accession>A0A382P658</accession>
<dbReference type="PANTHER" id="PTHR10192">
    <property type="entry name" value="MOLYBDOPTERIN BIOSYNTHESIS PROTEIN"/>
    <property type="match status" value="1"/>
</dbReference>
<dbReference type="InterPro" id="IPR036135">
    <property type="entry name" value="MoeA_linker/N_sf"/>
</dbReference>
<organism evidence="4">
    <name type="scientific">marine metagenome</name>
    <dbReference type="NCBI Taxonomy" id="408172"/>
    <lineage>
        <taxon>unclassified sequences</taxon>
        <taxon>metagenomes</taxon>
        <taxon>ecological metagenomes</taxon>
    </lineage>
</organism>
<dbReference type="GO" id="GO:0005829">
    <property type="term" value="C:cytosol"/>
    <property type="evidence" value="ECO:0007669"/>
    <property type="project" value="TreeGrafter"/>
</dbReference>
<dbReference type="Gene3D" id="2.170.190.11">
    <property type="entry name" value="Molybdopterin biosynthesis moea protein, domain 3"/>
    <property type="match status" value="1"/>
</dbReference>
<dbReference type="FunFam" id="2.170.190.11:FF:000001">
    <property type="entry name" value="Molybdopterin molybdenumtransferase"/>
    <property type="match status" value="1"/>
</dbReference>
<sequence>MIPLDEAQAYVRGRCPAPVATAVALREALGLVLAEPVLAAEAVPPFANTAMDGFAVRAVDTVGAPVRLAVVGTLAAGDAPDRPVGPGEAIRIMTGAPMPPGADAVVMVELTSVSGSAADEQVDVEVE</sequence>
<dbReference type="InterPro" id="IPR005110">
    <property type="entry name" value="MoeA_linker/N"/>
</dbReference>
<dbReference type="EMBL" id="UINC01105158">
    <property type="protein sequence ID" value="SVC68884.1"/>
    <property type="molecule type" value="Genomic_DNA"/>
</dbReference>
<evidence type="ECO:0000259" key="3">
    <source>
        <dbReference type="Pfam" id="PF03453"/>
    </source>
</evidence>
<gene>
    <name evidence="4" type="ORF">METZ01_LOCUS321738</name>
</gene>
<dbReference type="PANTHER" id="PTHR10192:SF5">
    <property type="entry name" value="GEPHYRIN"/>
    <property type="match status" value="1"/>
</dbReference>